<keyword evidence="3" id="KW-1185">Reference proteome</keyword>
<dbReference type="Proteomes" id="UP000621500">
    <property type="component" value="Unassembled WGS sequence"/>
</dbReference>
<reference evidence="2 3" key="1">
    <citation type="submission" date="2021-01" db="EMBL/GenBank/DDBJ databases">
        <title>Whole genome shotgun sequence of Plantactinospora mayteni NBRC 109088.</title>
        <authorList>
            <person name="Komaki H."/>
            <person name="Tamura T."/>
        </authorList>
    </citation>
    <scope>NUCLEOTIDE SEQUENCE [LARGE SCALE GENOMIC DNA]</scope>
    <source>
        <strain evidence="2 3">NBRC 109088</strain>
    </source>
</reference>
<organism evidence="2 3">
    <name type="scientific">Plantactinospora mayteni</name>
    <dbReference type="NCBI Taxonomy" id="566021"/>
    <lineage>
        <taxon>Bacteria</taxon>
        <taxon>Bacillati</taxon>
        <taxon>Actinomycetota</taxon>
        <taxon>Actinomycetes</taxon>
        <taxon>Micromonosporales</taxon>
        <taxon>Micromonosporaceae</taxon>
        <taxon>Plantactinospora</taxon>
    </lineage>
</organism>
<name>A0ABQ4EKH5_9ACTN</name>
<gene>
    <name evidence="2" type="ORF">Pma05_17960</name>
</gene>
<evidence type="ECO:0000313" key="3">
    <source>
        <dbReference type="Proteomes" id="UP000621500"/>
    </source>
</evidence>
<comment type="caution">
    <text evidence="2">The sequence shown here is derived from an EMBL/GenBank/DDBJ whole genome shotgun (WGS) entry which is preliminary data.</text>
</comment>
<protein>
    <submittedName>
        <fullName evidence="2">Uncharacterized protein</fullName>
    </submittedName>
</protein>
<feature type="region of interest" description="Disordered" evidence="1">
    <location>
        <begin position="65"/>
        <end position="108"/>
    </location>
</feature>
<sequence>MIVDAGIYLFDHRLYRERVVSAVRRLHATGQVEPWLEAAWQSRHHPPTPVPRFTSHLREVTADLIASPDLAGTTPSGLIAPPTRPRRRRPAARTGGPGDGPGDPEAVEQEAVEHEREWQELRHLFRLAVETTCLGAGVFVGNAVDAPELAFCLDEPVMFHPDVRACLEWLAERGRAWSLGDEDAVIGVRGWLDPVETWFLADELDQVALPPIDASFAAIRAARASGIGTCADGQSHPRLRATVRAVAAIAVERGQGVLWGWDLTPPGDD</sequence>
<proteinExistence type="predicted"/>
<dbReference type="RefSeq" id="WP_203856836.1">
    <property type="nucleotide sequence ID" value="NZ_BAAAZQ010000019.1"/>
</dbReference>
<evidence type="ECO:0000313" key="2">
    <source>
        <dbReference type="EMBL" id="GIG95223.1"/>
    </source>
</evidence>
<dbReference type="EMBL" id="BONX01000009">
    <property type="protein sequence ID" value="GIG95223.1"/>
    <property type="molecule type" value="Genomic_DNA"/>
</dbReference>
<evidence type="ECO:0000256" key="1">
    <source>
        <dbReference type="SAM" id="MobiDB-lite"/>
    </source>
</evidence>
<accession>A0ABQ4EKH5</accession>